<proteinExistence type="predicted"/>
<reference evidence="1 2" key="1">
    <citation type="submission" date="2015-10" db="EMBL/GenBank/DDBJ databases">
        <title>Draft genome sequence of Thermococcus celericrescens strain DSM 17994.</title>
        <authorList>
            <person name="Hong S.-J."/>
            <person name="Park C.-E."/>
            <person name="Shin J.-H."/>
        </authorList>
    </citation>
    <scope>NUCLEOTIDE SEQUENCE [LARGE SCALE GENOMIC DNA]</scope>
    <source>
        <strain evidence="1 2">DSM 17994</strain>
    </source>
</reference>
<sequence length="274" mass="30307">MEETPRLNVGFLILGSMVGVASAAKPETKANGSDPYYRYGHFVGKVGIASTYIPRLAVINQDDTATLQQAFFLRVKLGNGWKSGWNHYYYPVSSGHWISVKVIKPSSETYVGIVSGRNGIFVVDTGQGHSNLEDKYFEFFKKAVDKLAELLKLPGFADLVSSLGKSDRDSYTIQTSGDIFYQDISRITVRFYWDSRFRGTDYCMGVTWIITNPREGDYKFEVSGGATLYVAGYSHNSIPSFPEAKSVGPTSVLGKTTRIARVTVKTRVYYAGGG</sequence>
<dbReference type="AlphaFoldDB" id="A0A100XXF8"/>
<keyword evidence="2" id="KW-1185">Reference proteome</keyword>
<dbReference type="STRING" id="227598.APY94_07250"/>
<dbReference type="EMBL" id="LLYW01000025">
    <property type="protein sequence ID" value="KUH33058.1"/>
    <property type="molecule type" value="Genomic_DNA"/>
</dbReference>
<protein>
    <submittedName>
        <fullName evidence="1">Uncharacterized protein</fullName>
    </submittedName>
</protein>
<evidence type="ECO:0000313" key="1">
    <source>
        <dbReference type="EMBL" id="KUH33058.1"/>
    </source>
</evidence>
<name>A0A100XXF8_9EURY</name>
<comment type="caution">
    <text evidence="1">The sequence shown here is derived from an EMBL/GenBank/DDBJ whole genome shotgun (WGS) entry which is preliminary data.</text>
</comment>
<accession>A0A100XXF8</accession>
<dbReference type="Proteomes" id="UP000053462">
    <property type="component" value="Unassembled WGS sequence"/>
</dbReference>
<gene>
    <name evidence="1" type="ORF">APY94_07250</name>
</gene>
<evidence type="ECO:0000313" key="2">
    <source>
        <dbReference type="Proteomes" id="UP000053462"/>
    </source>
</evidence>
<organism evidence="1 2">
    <name type="scientific">Thermococcus celericrescens</name>
    <dbReference type="NCBI Taxonomy" id="227598"/>
    <lineage>
        <taxon>Archaea</taxon>
        <taxon>Methanobacteriati</taxon>
        <taxon>Methanobacteriota</taxon>
        <taxon>Thermococci</taxon>
        <taxon>Thermococcales</taxon>
        <taxon>Thermococcaceae</taxon>
        <taxon>Thermococcus</taxon>
    </lineage>
</organism>